<gene>
    <name evidence="1" type="ORF">DM484_10175</name>
</gene>
<dbReference type="AlphaFoldDB" id="A0A2W4RAN4"/>
<proteinExistence type="predicted"/>
<organism evidence="1 2">
    <name type="scientific">Candidatus Methylumidiphilus alinenensis</name>
    <dbReference type="NCBI Taxonomy" id="2202197"/>
    <lineage>
        <taxon>Bacteria</taxon>
        <taxon>Pseudomonadati</taxon>
        <taxon>Pseudomonadota</taxon>
        <taxon>Gammaproteobacteria</taxon>
        <taxon>Methylococcales</taxon>
        <taxon>Candidatus Methylumidiphilus</taxon>
    </lineage>
</organism>
<dbReference type="CDD" id="cd02980">
    <property type="entry name" value="TRX_Fd_family"/>
    <property type="match status" value="1"/>
</dbReference>
<dbReference type="Proteomes" id="UP000249396">
    <property type="component" value="Unassembled WGS sequence"/>
</dbReference>
<name>A0A2W4RAN4_9GAMM</name>
<dbReference type="SUPFAM" id="SSF52833">
    <property type="entry name" value="Thioredoxin-like"/>
    <property type="match status" value="1"/>
</dbReference>
<comment type="caution">
    <text evidence="1">The sequence shown here is derived from an EMBL/GenBank/DDBJ whole genome shotgun (WGS) entry which is preliminary data.</text>
</comment>
<evidence type="ECO:0000313" key="1">
    <source>
        <dbReference type="EMBL" id="PZN80303.1"/>
    </source>
</evidence>
<protein>
    <submittedName>
        <fullName evidence="1">Ferredoxin</fullName>
    </submittedName>
</protein>
<evidence type="ECO:0000313" key="2">
    <source>
        <dbReference type="Proteomes" id="UP000249396"/>
    </source>
</evidence>
<sequence>MPRPLKHVFVCTQRRAEGHPRGSCAQHSCDELMNAFLGEIQKRNLFDKIAVTNAGCLGPCGFGASVLVYPEGVMYGKVTKGDVTEIIEDHLLGDKPIERLKVPDFVWS</sequence>
<reference evidence="1 2" key="1">
    <citation type="journal article" date="2018" name="Aquat. Microb. Ecol.">
        <title>Gammaproteobacterial methanotrophs dominate.</title>
        <authorList>
            <person name="Rissanen A.J."/>
            <person name="Saarenheimo J."/>
            <person name="Tiirola M."/>
            <person name="Peura S."/>
            <person name="Aalto S.L."/>
            <person name="Karvinen A."/>
            <person name="Nykanen H."/>
        </authorList>
    </citation>
    <scope>NUCLEOTIDE SEQUENCE [LARGE SCALE GENOMIC DNA]</scope>
    <source>
        <strain evidence="1">AMbin10</strain>
    </source>
</reference>
<dbReference type="Gene3D" id="3.40.30.10">
    <property type="entry name" value="Glutaredoxin"/>
    <property type="match status" value="1"/>
</dbReference>
<dbReference type="EMBL" id="QJPH01000286">
    <property type="protein sequence ID" value="PZN80303.1"/>
    <property type="molecule type" value="Genomic_DNA"/>
</dbReference>
<accession>A0A2W4RAN4</accession>
<dbReference type="InterPro" id="IPR036249">
    <property type="entry name" value="Thioredoxin-like_sf"/>
</dbReference>